<organism evidence="2 3">
    <name type="scientific">Plakobranchus ocellatus</name>
    <dbReference type="NCBI Taxonomy" id="259542"/>
    <lineage>
        <taxon>Eukaryota</taxon>
        <taxon>Metazoa</taxon>
        <taxon>Spiralia</taxon>
        <taxon>Lophotrochozoa</taxon>
        <taxon>Mollusca</taxon>
        <taxon>Gastropoda</taxon>
        <taxon>Heterobranchia</taxon>
        <taxon>Euthyneura</taxon>
        <taxon>Panpulmonata</taxon>
        <taxon>Sacoglossa</taxon>
        <taxon>Placobranchoidea</taxon>
        <taxon>Plakobranchidae</taxon>
        <taxon>Plakobranchus</taxon>
    </lineage>
</organism>
<accession>A0AAV4B352</accession>
<gene>
    <name evidence="2" type="ORF">PoB_003957900</name>
</gene>
<feature type="signal peptide" evidence="1">
    <location>
        <begin position="1"/>
        <end position="19"/>
    </location>
</feature>
<dbReference type="EMBL" id="BLXT01004479">
    <property type="protein sequence ID" value="GFO13074.1"/>
    <property type="molecule type" value="Genomic_DNA"/>
</dbReference>
<dbReference type="AlphaFoldDB" id="A0AAV4B352"/>
<keyword evidence="1" id="KW-0732">Signal</keyword>
<protein>
    <recommendedName>
        <fullName evidence="4">Secreted protein</fullName>
    </recommendedName>
</protein>
<reference evidence="2 3" key="1">
    <citation type="journal article" date="2021" name="Elife">
        <title>Chloroplast acquisition without the gene transfer in kleptoplastic sea slugs, Plakobranchus ocellatus.</title>
        <authorList>
            <person name="Maeda T."/>
            <person name="Takahashi S."/>
            <person name="Yoshida T."/>
            <person name="Shimamura S."/>
            <person name="Takaki Y."/>
            <person name="Nagai Y."/>
            <person name="Toyoda A."/>
            <person name="Suzuki Y."/>
            <person name="Arimoto A."/>
            <person name="Ishii H."/>
            <person name="Satoh N."/>
            <person name="Nishiyama T."/>
            <person name="Hasebe M."/>
            <person name="Maruyama T."/>
            <person name="Minagawa J."/>
            <person name="Obokata J."/>
            <person name="Shigenobu S."/>
        </authorList>
    </citation>
    <scope>NUCLEOTIDE SEQUENCE [LARGE SCALE GENOMIC DNA]</scope>
</reference>
<evidence type="ECO:0008006" key="4">
    <source>
        <dbReference type="Google" id="ProtNLM"/>
    </source>
</evidence>
<evidence type="ECO:0000256" key="1">
    <source>
        <dbReference type="SAM" id="SignalP"/>
    </source>
</evidence>
<comment type="caution">
    <text evidence="2">The sequence shown here is derived from an EMBL/GenBank/DDBJ whole genome shotgun (WGS) entry which is preliminary data.</text>
</comment>
<evidence type="ECO:0000313" key="2">
    <source>
        <dbReference type="EMBL" id="GFO13074.1"/>
    </source>
</evidence>
<feature type="chain" id="PRO_5043360357" description="Secreted protein" evidence="1">
    <location>
        <begin position="20"/>
        <end position="84"/>
    </location>
</feature>
<sequence length="84" mass="8903">MTDCLALLTKWSVMTDCLALLTKWSSNENSNEKNELRMSSVPCSMTNFFNASSADLTSAAVVEAVSSSSSSLSDLSSLRSAAIS</sequence>
<proteinExistence type="predicted"/>
<name>A0AAV4B352_9GAST</name>
<dbReference type="Proteomes" id="UP000735302">
    <property type="component" value="Unassembled WGS sequence"/>
</dbReference>
<keyword evidence="3" id="KW-1185">Reference proteome</keyword>
<evidence type="ECO:0000313" key="3">
    <source>
        <dbReference type="Proteomes" id="UP000735302"/>
    </source>
</evidence>